<evidence type="ECO:0000256" key="8">
    <source>
        <dbReference type="ARBA" id="ARBA00022989"/>
    </source>
</evidence>
<dbReference type="Pfam" id="PF00672">
    <property type="entry name" value="HAMP"/>
    <property type="match status" value="1"/>
</dbReference>
<evidence type="ECO:0000256" key="10">
    <source>
        <dbReference type="SAM" id="Phobius"/>
    </source>
</evidence>
<dbReference type="Pfam" id="PF02518">
    <property type="entry name" value="HATPase_c"/>
    <property type="match status" value="1"/>
</dbReference>
<accession>A0ABP6VUX3</accession>
<dbReference type="SUPFAM" id="SSF55874">
    <property type="entry name" value="ATPase domain of HSP90 chaperone/DNA topoisomerase II/histidine kinase"/>
    <property type="match status" value="1"/>
</dbReference>
<dbReference type="SMART" id="SM00388">
    <property type="entry name" value="HisKA"/>
    <property type="match status" value="1"/>
</dbReference>
<evidence type="ECO:0000313" key="13">
    <source>
        <dbReference type="EMBL" id="GAA3540151.1"/>
    </source>
</evidence>
<protein>
    <recommendedName>
        <fullName evidence="3">histidine kinase</fullName>
        <ecNumber evidence="3">2.7.13.3</ecNumber>
    </recommendedName>
</protein>
<organism evidence="13 14">
    <name type="scientific">Amycolatopsis ultiminotia</name>
    <dbReference type="NCBI Taxonomy" id="543629"/>
    <lineage>
        <taxon>Bacteria</taxon>
        <taxon>Bacillati</taxon>
        <taxon>Actinomycetota</taxon>
        <taxon>Actinomycetes</taxon>
        <taxon>Pseudonocardiales</taxon>
        <taxon>Pseudonocardiaceae</taxon>
        <taxon>Amycolatopsis</taxon>
    </lineage>
</organism>
<evidence type="ECO:0000313" key="14">
    <source>
        <dbReference type="Proteomes" id="UP001500689"/>
    </source>
</evidence>
<dbReference type="Gene3D" id="3.30.565.10">
    <property type="entry name" value="Histidine kinase-like ATPase, C-terminal domain"/>
    <property type="match status" value="1"/>
</dbReference>
<feature type="transmembrane region" description="Helical" evidence="10">
    <location>
        <begin position="77"/>
        <end position="96"/>
    </location>
</feature>
<dbReference type="InterPro" id="IPR003660">
    <property type="entry name" value="HAMP_dom"/>
</dbReference>
<evidence type="ECO:0000256" key="4">
    <source>
        <dbReference type="ARBA" id="ARBA00022553"/>
    </source>
</evidence>
<name>A0ABP6VUX3_9PSEU</name>
<dbReference type="EC" id="2.7.13.3" evidence="3"/>
<dbReference type="InterPro" id="IPR050428">
    <property type="entry name" value="TCS_sensor_his_kinase"/>
</dbReference>
<dbReference type="InterPro" id="IPR003661">
    <property type="entry name" value="HisK_dim/P_dom"/>
</dbReference>
<dbReference type="PROSITE" id="PS50885">
    <property type="entry name" value="HAMP"/>
    <property type="match status" value="1"/>
</dbReference>
<comment type="subcellular location">
    <subcellularLocation>
        <location evidence="2">Cell membrane</location>
    </subcellularLocation>
</comment>
<evidence type="ECO:0000259" key="11">
    <source>
        <dbReference type="PROSITE" id="PS50109"/>
    </source>
</evidence>
<evidence type="ECO:0000256" key="2">
    <source>
        <dbReference type="ARBA" id="ARBA00004236"/>
    </source>
</evidence>
<evidence type="ECO:0000256" key="6">
    <source>
        <dbReference type="ARBA" id="ARBA00022692"/>
    </source>
</evidence>
<dbReference type="PANTHER" id="PTHR45436">
    <property type="entry name" value="SENSOR HISTIDINE KINASE YKOH"/>
    <property type="match status" value="1"/>
</dbReference>
<dbReference type="Gene3D" id="6.10.340.10">
    <property type="match status" value="1"/>
</dbReference>
<evidence type="ECO:0000259" key="12">
    <source>
        <dbReference type="PROSITE" id="PS50885"/>
    </source>
</evidence>
<evidence type="ECO:0000256" key="1">
    <source>
        <dbReference type="ARBA" id="ARBA00000085"/>
    </source>
</evidence>
<sequence>MKRRSLRARLTLAYLLLAAVAGAGMLGLILLLVQPVTLSDAVTALPGPPGAPVRTVPPPREIASIGVVTYSSLLRTGIIALLVVMATAAVLGWFTARRALRPVRSITAAARRAADEELNTRIRMDGPGDEIKELADAFDHMLTRLERSFAGQRRFIANAAHELKTPVASQRVITEVAIARPSAAPGTVALGTELLAGLDRQERVLAGLLALAQNAETVCRNDVVDLARLVEDVLREQSGDRIKLRTQLATAKVRGDAVLLEQLVRNLVENAFVHNEPQGWVAVHTDASEAVSSLEIANGGPRIGDTEVDQLFEPFRRSCLDRADPPPGNGLGLSVVRAISEAHDGSVIAEPRNEGGLRIRVGLPAA</sequence>
<feature type="transmembrane region" description="Helical" evidence="10">
    <location>
        <begin position="12"/>
        <end position="33"/>
    </location>
</feature>
<dbReference type="EMBL" id="BAAAZN010000004">
    <property type="protein sequence ID" value="GAA3540151.1"/>
    <property type="molecule type" value="Genomic_DNA"/>
</dbReference>
<keyword evidence="7" id="KW-0418">Kinase</keyword>
<dbReference type="SMART" id="SM00304">
    <property type="entry name" value="HAMP"/>
    <property type="match status" value="1"/>
</dbReference>
<comment type="caution">
    <text evidence="13">The sequence shown here is derived from an EMBL/GenBank/DDBJ whole genome shotgun (WGS) entry which is preliminary data.</text>
</comment>
<dbReference type="PROSITE" id="PS50109">
    <property type="entry name" value="HIS_KIN"/>
    <property type="match status" value="1"/>
</dbReference>
<dbReference type="CDD" id="cd00082">
    <property type="entry name" value="HisKA"/>
    <property type="match status" value="1"/>
</dbReference>
<comment type="catalytic activity">
    <reaction evidence="1">
        <text>ATP + protein L-histidine = ADP + protein N-phospho-L-histidine.</text>
        <dbReference type="EC" id="2.7.13.3"/>
    </reaction>
</comment>
<keyword evidence="4" id="KW-0597">Phosphoprotein</keyword>
<dbReference type="SMART" id="SM00387">
    <property type="entry name" value="HATPase_c"/>
    <property type="match status" value="1"/>
</dbReference>
<dbReference type="InterPro" id="IPR005467">
    <property type="entry name" value="His_kinase_dom"/>
</dbReference>
<feature type="domain" description="Histidine kinase" evidence="11">
    <location>
        <begin position="158"/>
        <end position="366"/>
    </location>
</feature>
<reference evidence="14" key="1">
    <citation type="journal article" date="2019" name="Int. J. Syst. Evol. Microbiol.">
        <title>The Global Catalogue of Microorganisms (GCM) 10K type strain sequencing project: providing services to taxonomists for standard genome sequencing and annotation.</title>
        <authorList>
            <consortium name="The Broad Institute Genomics Platform"/>
            <consortium name="The Broad Institute Genome Sequencing Center for Infectious Disease"/>
            <person name="Wu L."/>
            <person name="Ma J."/>
        </authorList>
    </citation>
    <scope>NUCLEOTIDE SEQUENCE [LARGE SCALE GENOMIC DNA]</scope>
    <source>
        <strain evidence="14">JCM 16898</strain>
    </source>
</reference>
<gene>
    <name evidence="13" type="ORF">GCM10022222_24730</name>
</gene>
<evidence type="ECO:0000256" key="9">
    <source>
        <dbReference type="ARBA" id="ARBA00023012"/>
    </source>
</evidence>
<evidence type="ECO:0000256" key="3">
    <source>
        <dbReference type="ARBA" id="ARBA00012438"/>
    </source>
</evidence>
<dbReference type="RefSeq" id="WP_344858804.1">
    <property type="nucleotide sequence ID" value="NZ_BAAAZN010000004.1"/>
</dbReference>
<dbReference type="InterPro" id="IPR036097">
    <property type="entry name" value="HisK_dim/P_sf"/>
</dbReference>
<dbReference type="CDD" id="cd06225">
    <property type="entry name" value="HAMP"/>
    <property type="match status" value="1"/>
</dbReference>
<keyword evidence="13" id="KW-0067">ATP-binding</keyword>
<evidence type="ECO:0000256" key="5">
    <source>
        <dbReference type="ARBA" id="ARBA00022679"/>
    </source>
</evidence>
<keyword evidence="8 10" id="KW-1133">Transmembrane helix</keyword>
<keyword evidence="13" id="KW-0547">Nucleotide-binding</keyword>
<dbReference type="InterPro" id="IPR003594">
    <property type="entry name" value="HATPase_dom"/>
</dbReference>
<dbReference type="Proteomes" id="UP001500689">
    <property type="component" value="Unassembled WGS sequence"/>
</dbReference>
<dbReference type="GO" id="GO:0005524">
    <property type="term" value="F:ATP binding"/>
    <property type="evidence" value="ECO:0007669"/>
    <property type="project" value="UniProtKB-KW"/>
</dbReference>
<dbReference type="InterPro" id="IPR036890">
    <property type="entry name" value="HATPase_C_sf"/>
</dbReference>
<keyword evidence="10" id="KW-0472">Membrane</keyword>
<dbReference type="PANTHER" id="PTHR45436:SF5">
    <property type="entry name" value="SENSOR HISTIDINE KINASE TRCS"/>
    <property type="match status" value="1"/>
</dbReference>
<keyword evidence="9" id="KW-0902">Two-component regulatory system</keyword>
<dbReference type="SUPFAM" id="SSF158472">
    <property type="entry name" value="HAMP domain-like"/>
    <property type="match status" value="1"/>
</dbReference>
<feature type="domain" description="HAMP" evidence="12">
    <location>
        <begin position="97"/>
        <end position="150"/>
    </location>
</feature>
<keyword evidence="5" id="KW-0808">Transferase</keyword>
<proteinExistence type="predicted"/>
<keyword evidence="6 10" id="KW-0812">Transmembrane</keyword>
<evidence type="ECO:0000256" key="7">
    <source>
        <dbReference type="ARBA" id="ARBA00022777"/>
    </source>
</evidence>
<keyword evidence="14" id="KW-1185">Reference proteome</keyword>
<dbReference type="SUPFAM" id="SSF47384">
    <property type="entry name" value="Homodimeric domain of signal transducing histidine kinase"/>
    <property type="match status" value="1"/>
</dbReference>